<reference evidence="8 9" key="1">
    <citation type="journal article" date="2018" name="Cell">
        <title>The Chara Genome: Secondary Complexity and Implications for Plant Terrestrialization.</title>
        <authorList>
            <person name="Nishiyama T."/>
            <person name="Sakayama H."/>
            <person name="Vries J.D."/>
            <person name="Buschmann H."/>
            <person name="Saint-Marcoux D."/>
            <person name="Ullrich K.K."/>
            <person name="Haas F.B."/>
            <person name="Vanderstraeten L."/>
            <person name="Becker D."/>
            <person name="Lang D."/>
            <person name="Vosolsobe S."/>
            <person name="Rombauts S."/>
            <person name="Wilhelmsson P.K.I."/>
            <person name="Janitza P."/>
            <person name="Kern R."/>
            <person name="Heyl A."/>
            <person name="Rumpler F."/>
            <person name="Villalobos L.I.A.C."/>
            <person name="Clay J.M."/>
            <person name="Skokan R."/>
            <person name="Toyoda A."/>
            <person name="Suzuki Y."/>
            <person name="Kagoshima H."/>
            <person name="Schijlen E."/>
            <person name="Tajeshwar N."/>
            <person name="Catarino B."/>
            <person name="Hetherington A.J."/>
            <person name="Saltykova A."/>
            <person name="Bonnot C."/>
            <person name="Breuninger H."/>
            <person name="Symeonidi A."/>
            <person name="Radhakrishnan G.V."/>
            <person name="Van Nieuwerburgh F."/>
            <person name="Deforce D."/>
            <person name="Chang C."/>
            <person name="Karol K.G."/>
            <person name="Hedrich R."/>
            <person name="Ulvskov P."/>
            <person name="Glockner G."/>
            <person name="Delwiche C.F."/>
            <person name="Petrasek J."/>
            <person name="Van de Peer Y."/>
            <person name="Friml J."/>
            <person name="Beilby M."/>
            <person name="Dolan L."/>
            <person name="Kohara Y."/>
            <person name="Sugano S."/>
            <person name="Fujiyama A."/>
            <person name="Delaux P.-M."/>
            <person name="Quint M."/>
            <person name="TheiBen G."/>
            <person name="Hagemann M."/>
            <person name="Harholt J."/>
            <person name="Dunand C."/>
            <person name="Zachgo S."/>
            <person name="Langdale J."/>
            <person name="Maumus F."/>
            <person name="Straeten D.V.D."/>
            <person name="Gould S.B."/>
            <person name="Rensing S.A."/>
        </authorList>
    </citation>
    <scope>NUCLEOTIDE SEQUENCE [LARGE SCALE GENOMIC DNA]</scope>
    <source>
        <strain evidence="8 9">S276</strain>
    </source>
</reference>
<dbReference type="GO" id="GO:0006888">
    <property type="term" value="P:endoplasmic reticulum to Golgi vesicle-mediated transport"/>
    <property type="evidence" value="ECO:0007669"/>
    <property type="project" value="TreeGrafter"/>
</dbReference>
<dbReference type="InterPro" id="IPR001005">
    <property type="entry name" value="SANT/Myb"/>
</dbReference>
<dbReference type="PANTHER" id="PTHR19876">
    <property type="entry name" value="COATOMER"/>
    <property type="match status" value="1"/>
</dbReference>
<keyword evidence="2" id="KW-0677">Repeat</keyword>
<feature type="coiled-coil region" evidence="4">
    <location>
        <begin position="573"/>
        <end position="640"/>
    </location>
</feature>
<feature type="compositionally biased region" description="Basic and acidic residues" evidence="5">
    <location>
        <begin position="1101"/>
        <end position="1113"/>
    </location>
</feature>
<protein>
    <recommendedName>
        <fullName evidence="10">Myb-like domain-containing protein</fullName>
    </recommendedName>
</protein>
<evidence type="ECO:0000313" key="8">
    <source>
        <dbReference type="EMBL" id="GBG76055.1"/>
    </source>
</evidence>
<dbReference type="GO" id="GO:0004672">
    <property type="term" value="F:protein kinase activity"/>
    <property type="evidence" value="ECO:0007669"/>
    <property type="project" value="InterPro"/>
</dbReference>
<evidence type="ECO:0000259" key="7">
    <source>
        <dbReference type="PROSITE" id="PS50090"/>
    </source>
</evidence>
<dbReference type="Pfam" id="PF07714">
    <property type="entry name" value="PK_Tyr_Ser-Thr"/>
    <property type="match status" value="1"/>
</dbReference>
<keyword evidence="4" id="KW-0175">Coiled coil</keyword>
<dbReference type="Gene3D" id="2.130.10.10">
    <property type="entry name" value="YVTN repeat-like/Quinoprotein amine dehydrogenase"/>
    <property type="match status" value="1"/>
</dbReference>
<dbReference type="GO" id="GO:0030126">
    <property type="term" value="C:COPI vesicle coat"/>
    <property type="evidence" value="ECO:0007669"/>
    <property type="project" value="TreeGrafter"/>
</dbReference>
<sequence length="1389" mass="156403">MGSWDRNGKTLRPVLQVGDSDIVKNGRSFTRSVDGHPHWPWVLFAAGKNLVQVWNYEDGTRLASWLVPDCSQIPTVKFIPQEGWILVQRDNKGFEVFEFRGWKLRLVKSIDGGGYVSSEQVAVHPALSYLLTVCNKKRVVVWDWGREWKATDFEHHSETVGVVAFRNDPLEWYTFASASADGRIKVCDFRWNDVKQTIEHTCIPSVCRMSFCDYSQRSLLITGDDKCCVRIWDYKAGVCVAELTGHKRWVTSAFSHPYAPYIFSACWDGQIMVWSKSNYRRVLSYSSELEGVISMAPCRDSQRVVVGGRGGFMVLELGEEARAAPVGDREDEAVVLLRKKIAKMEKRAVDSQLQFEKRIEQAVSNVKREREKALAEVRAAYEEREEVQTEKVGQLEDDVERLTSEKGEAVDRLLVAALEVRELKLSVQREVDERQAADECRAHVAEALEEVASEKRQLAEELERSRQRNEKLEDALEAATARQALRAEESEKALDELRAACQEREGAGAEKISQLDAEVSRLASEKGEAVERFLEAELQVGELKLSLQREVEQRQASDESCTRQAETLRQVEAEKAAAQVAEVELRVKELESSLKKEVEERQASEKSHAQISEALHELELERMELVAEKLEKVKQRTQTSEQLEQALEEVMTVQRMQRMQRMLQEAVELLAERRLVDWVREVKSSSEKEVDKCRALHESLAELRDALRQVALERDELADKFQKAKKRSERLERALGEAQLTSQQVLLQESGASIREGAAFRKGRLFREYSWKELQDATENFGDCWKCSDEEDPYGCSYLAKVYNQITVNRFRASDLVTNPPPMDSGGSGSSSSSSFKTKVVDRLRFLEHPHLVKFLGVCYHDDNPNAEERCLVYEHMSNGSVKQWIASCGDRSAGRRFLPWHIRLRVLAQVAQALHFLHSCRSGSCGGPLIHRAIRPANILLDERLGAKVRGVDGALLGEDTAGNFTRAFLASNSQYIAPEYWRSGFLDEKTDRHHDSGDANWEILKCPASLSSSMVQVTGHRSKVLFFAISRHPALQARCACVVGRHRHRQTGGEACEGDDDGDDEGDGVNIAVQTIDNARGDVDSTQYSNQGQTLVGREGGRPHDKRKGKDNAATNKKQNVPWTLEERTTLAKLMEEGDAVMADAEGQHQFMKMKERYAWVHDRMKDNGFRHRTAEDCRKKWTNMLSKVKLILDRWENVTGMPSYFDLPVEKRKELEVPLAFERPLWEAMQWKLNRPSISCDKTLVSEDLTDGGGETAQNDGPWNRGSGRSGSDGRTTDDSDGPSKRQRSNSGKARVEDTSCGGSSLGRVMEDSTRAYRDGLDKVASTLAKATSEVGTTITRKIGDVADAMRGGNTVLEMLVGVLARRGGGGRYGADEGRNADPSSR</sequence>
<dbReference type="Gene3D" id="1.10.510.10">
    <property type="entry name" value="Transferase(Phosphotransferase) domain 1"/>
    <property type="match status" value="1"/>
</dbReference>
<dbReference type="Proteomes" id="UP000265515">
    <property type="component" value="Unassembled WGS sequence"/>
</dbReference>
<dbReference type="InterPro" id="IPR011009">
    <property type="entry name" value="Kinase-like_dom_sf"/>
</dbReference>
<dbReference type="Gramene" id="GBG76055">
    <property type="protein sequence ID" value="GBG76055"/>
    <property type="gene ID" value="CBR_g21295"/>
</dbReference>
<dbReference type="InterPro" id="IPR001245">
    <property type="entry name" value="Ser-Thr/Tyr_kinase_cat_dom"/>
</dbReference>
<keyword evidence="9" id="KW-1185">Reference proteome</keyword>
<comment type="caution">
    <text evidence="8">The sequence shown here is derived from an EMBL/GenBank/DDBJ whole genome shotgun (WGS) entry which is preliminary data.</text>
</comment>
<feature type="compositionally biased region" description="Basic and acidic residues" evidence="5">
    <location>
        <begin position="1377"/>
        <end position="1389"/>
    </location>
</feature>
<feature type="compositionally biased region" description="Acidic residues" evidence="5">
    <location>
        <begin position="1058"/>
        <end position="1069"/>
    </location>
</feature>
<feature type="region of interest" description="Disordered" evidence="5">
    <location>
        <begin position="1248"/>
        <end position="1310"/>
    </location>
</feature>
<feature type="region of interest" description="Disordered" evidence="5">
    <location>
        <begin position="1370"/>
        <end position="1389"/>
    </location>
</feature>
<dbReference type="InterPro" id="IPR000719">
    <property type="entry name" value="Prot_kinase_dom"/>
</dbReference>
<dbReference type="EMBL" id="BFEA01000236">
    <property type="protein sequence ID" value="GBG76055.1"/>
    <property type="molecule type" value="Genomic_DNA"/>
</dbReference>
<evidence type="ECO:0000259" key="6">
    <source>
        <dbReference type="PROSITE" id="PS50011"/>
    </source>
</evidence>
<feature type="domain" description="Myb-like" evidence="7">
    <location>
        <begin position="1117"/>
        <end position="1188"/>
    </location>
</feature>
<keyword evidence="1 3" id="KW-0853">WD repeat</keyword>
<dbReference type="GO" id="GO:0006890">
    <property type="term" value="P:retrograde vesicle-mediated transport, Golgi to endoplasmic reticulum"/>
    <property type="evidence" value="ECO:0007669"/>
    <property type="project" value="TreeGrafter"/>
</dbReference>
<dbReference type="PROSITE" id="PS50011">
    <property type="entry name" value="PROTEIN_KINASE_DOM"/>
    <property type="match status" value="1"/>
</dbReference>
<evidence type="ECO:0000256" key="3">
    <source>
        <dbReference type="PROSITE-ProRule" id="PRU00221"/>
    </source>
</evidence>
<feature type="coiled-coil region" evidence="4">
    <location>
        <begin position="700"/>
        <end position="741"/>
    </location>
</feature>
<feature type="domain" description="Protein kinase" evidence="6">
    <location>
        <begin position="788"/>
        <end position="1154"/>
    </location>
</feature>
<dbReference type="PROSITE" id="PS50090">
    <property type="entry name" value="MYB_LIKE"/>
    <property type="match status" value="1"/>
</dbReference>
<evidence type="ECO:0000313" key="9">
    <source>
        <dbReference type="Proteomes" id="UP000265515"/>
    </source>
</evidence>
<feature type="repeat" description="WD" evidence="3">
    <location>
        <begin position="243"/>
        <end position="284"/>
    </location>
</feature>
<dbReference type="STRING" id="69332.A0A388L178"/>
<feature type="compositionally biased region" description="Polar residues" evidence="5">
    <location>
        <begin position="1086"/>
        <end position="1096"/>
    </location>
</feature>
<evidence type="ECO:0008006" key="10">
    <source>
        <dbReference type="Google" id="ProtNLM"/>
    </source>
</evidence>
<dbReference type="GO" id="GO:0006886">
    <property type="term" value="P:intracellular protein transport"/>
    <property type="evidence" value="ECO:0007669"/>
    <property type="project" value="TreeGrafter"/>
</dbReference>
<dbReference type="InterPro" id="IPR015943">
    <property type="entry name" value="WD40/YVTN_repeat-like_dom_sf"/>
</dbReference>
<feature type="region of interest" description="Disordered" evidence="5">
    <location>
        <begin position="1080"/>
        <end position="1121"/>
    </location>
</feature>
<feature type="region of interest" description="Disordered" evidence="5">
    <location>
        <begin position="1052"/>
        <end position="1071"/>
    </location>
</feature>
<dbReference type="Pfam" id="PF13837">
    <property type="entry name" value="Myb_DNA-bind_4"/>
    <property type="match status" value="1"/>
</dbReference>
<feature type="coiled-coil region" evidence="4">
    <location>
        <begin position="437"/>
        <end position="507"/>
    </location>
</feature>
<dbReference type="GO" id="GO:0005524">
    <property type="term" value="F:ATP binding"/>
    <property type="evidence" value="ECO:0007669"/>
    <property type="project" value="InterPro"/>
</dbReference>
<dbReference type="InterPro" id="IPR050844">
    <property type="entry name" value="Coatomer_complex_subunit"/>
</dbReference>
<accession>A0A388L178</accession>
<dbReference type="SUPFAM" id="SSF50978">
    <property type="entry name" value="WD40 repeat-like"/>
    <property type="match status" value="1"/>
</dbReference>
<evidence type="ECO:0000256" key="2">
    <source>
        <dbReference type="ARBA" id="ARBA00022737"/>
    </source>
</evidence>
<feature type="compositionally biased region" description="Basic and acidic residues" evidence="5">
    <location>
        <begin position="1278"/>
        <end position="1287"/>
    </location>
</feature>
<evidence type="ECO:0000256" key="4">
    <source>
        <dbReference type="SAM" id="Coils"/>
    </source>
</evidence>
<dbReference type="InterPro" id="IPR036322">
    <property type="entry name" value="WD40_repeat_dom_sf"/>
</dbReference>
<dbReference type="SMART" id="SM00320">
    <property type="entry name" value="WD40"/>
    <property type="match status" value="4"/>
</dbReference>
<gene>
    <name evidence="8" type="ORF">CBR_g21295</name>
</gene>
<dbReference type="Gene3D" id="1.10.10.60">
    <property type="entry name" value="Homeodomain-like"/>
    <property type="match status" value="1"/>
</dbReference>
<dbReference type="Pfam" id="PF00400">
    <property type="entry name" value="WD40"/>
    <property type="match status" value="1"/>
</dbReference>
<dbReference type="PROSITE" id="PS50082">
    <property type="entry name" value="WD_REPEATS_2"/>
    <property type="match status" value="1"/>
</dbReference>
<evidence type="ECO:0000256" key="1">
    <source>
        <dbReference type="ARBA" id="ARBA00022574"/>
    </source>
</evidence>
<name>A0A388L178_CHABU</name>
<dbReference type="GO" id="GO:0006891">
    <property type="term" value="P:intra-Golgi vesicle-mediated transport"/>
    <property type="evidence" value="ECO:0007669"/>
    <property type="project" value="TreeGrafter"/>
</dbReference>
<evidence type="ECO:0000256" key="5">
    <source>
        <dbReference type="SAM" id="MobiDB-lite"/>
    </source>
</evidence>
<proteinExistence type="predicted"/>
<feature type="coiled-coil region" evidence="4">
    <location>
        <begin position="356"/>
        <end position="412"/>
    </location>
</feature>
<dbReference type="InterPro" id="IPR044822">
    <property type="entry name" value="Myb_DNA-bind_4"/>
</dbReference>
<organism evidence="8 9">
    <name type="scientific">Chara braunii</name>
    <name type="common">Braun's stonewort</name>
    <dbReference type="NCBI Taxonomy" id="69332"/>
    <lineage>
        <taxon>Eukaryota</taxon>
        <taxon>Viridiplantae</taxon>
        <taxon>Streptophyta</taxon>
        <taxon>Charophyceae</taxon>
        <taxon>Charales</taxon>
        <taxon>Characeae</taxon>
        <taxon>Chara</taxon>
    </lineage>
</organism>
<dbReference type="InterPro" id="IPR001680">
    <property type="entry name" value="WD40_rpt"/>
</dbReference>
<dbReference type="SUPFAM" id="SSF56112">
    <property type="entry name" value="Protein kinase-like (PK-like)"/>
    <property type="match status" value="1"/>
</dbReference>
<dbReference type="PANTHER" id="PTHR19876:SF2">
    <property type="entry name" value="COATOMER SUBUNIT BETA"/>
    <property type="match status" value="1"/>
</dbReference>